<proteinExistence type="inferred from homology"/>
<keyword evidence="5" id="KW-0813">Transport</keyword>
<dbReference type="Ensembl" id="ENSCHIT00000029937.1">
    <property type="protein sequence ID" value="ENSCHIP00000022078.1"/>
    <property type="gene ID" value="ENSCHIG00000020182.1"/>
</dbReference>
<dbReference type="GO" id="GO:0051028">
    <property type="term" value="P:mRNA transport"/>
    <property type="evidence" value="ECO:0007669"/>
    <property type="project" value="UniProtKB-KW"/>
</dbReference>
<sequence>KDDVVHTHTMGYHSAVKEQSDAICGNVDGPRDSYTNKVRERQTASDISYMWNLKDRCKTQPPRQRKQTHGTSLETIPSLGSAEAVPCRQAKGQSQHESLSLQIGCNAVSWAPAVVPGSLIDQPTGQKPNYIKKFASGGCDNLIKLWKEEEDGQWKEEQKLEAHSDWVRDVAWAPSIGLPTSTIASCSQDGRVFIWTCDDASGNTWSPKLLHKFNDVVWHVSWSITANILAVSGGDNKVTLWKESVDGQWVCISDVNKGQGSVSTSVTEGQQSEQ</sequence>
<keyword evidence="8" id="KW-0509">mRNA transport</keyword>
<evidence type="ECO:0000256" key="6">
    <source>
        <dbReference type="ARBA" id="ARBA00022574"/>
    </source>
</evidence>
<dbReference type="GO" id="GO:0005765">
    <property type="term" value="C:lysosomal membrane"/>
    <property type="evidence" value="ECO:0007669"/>
    <property type="project" value="UniProtKB-SubCell"/>
</dbReference>
<reference evidence="16" key="3">
    <citation type="submission" date="2025-09" db="UniProtKB">
        <authorList>
            <consortium name="Ensembl"/>
        </authorList>
    </citation>
    <scope>IDENTIFICATION</scope>
</reference>
<comment type="similarity">
    <text evidence="3">Belongs to the WD repeat SEC13 family.</text>
</comment>
<dbReference type="PROSITE" id="PS50294">
    <property type="entry name" value="WD_REPEATS_REGION"/>
    <property type="match status" value="1"/>
</dbReference>
<dbReference type="GO" id="GO:0030127">
    <property type="term" value="C:COPII vesicle coat"/>
    <property type="evidence" value="ECO:0007669"/>
    <property type="project" value="TreeGrafter"/>
</dbReference>
<keyword evidence="10" id="KW-0811">Translocation</keyword>
<dbReference type="PANTHER" id="PTHR11024:SF2">
    <property type="entry name" value="PROTEIN SEC13 HOMOLOG"/>
    <property type="match status" value="1"/>
</dbReference>
<keyword evidence="13" id="KW-0539">Nucleus</keyword>
<dbReference type="Proteomes" id="UP000291000">
    <property type="component" value="Unassembled WGS sequence"/>
</dbReference>
<evidence type="ECO:0000256" key="9">
    <source>
        <dbReference type="ARBA" id="ARBA00022927"/>
    </source>
</evidence>
<keyword evidence="12" id="KW-0458">Lysosome</keyword>
<evidence type="ECO:0000256" key="3">
    <source>
        <dbReference type="ARBA" id="ARBA00010102"/>
    </source>
</evidence>
<evidence type="ECO:0000313" key="16">
    <source>
        <dbReference type="Ensembl" id="ENSCHIP00000022078.1"/>
    </source>
</evidence>
<dbReference type="InterPro" id="IPR001680">
    <property type="entry name" value="WD40_rpt"/>
</dbReference>
<evidence type="ECO:0000256" key="5">
    <source>
        <dbReference type="ARBA" id="ARBA00022448"/>
    </source>
</evidence>
<dbReference type="InterPro" id="IPR036322">
    <property type="entry name" value="WD40_repeat_dom_sf"/>
</dbReference>
<gene>
    <name evidence="16" type="primary">LOC108635156</name>
</gene>
<dbReference type="GO" id="GO:0032008">
    <property type="term" value="P:positive regulation of TOR signaling"/>
    <property type="evidence" value="ECO:0007669"/>
    <property type="project" value="TreeGrafter"/>
</dbReference>
<keyword evidence="17" id="KW-1185">Reference proteome</keyword>
<reference evidence="17" key="1">
    <citation type="submission" date="2016-04" db="EMBL/GenBank/DDBJ databases">
        <title>Polished mammalian reference genomes with single-molecule sequencing and chromosome conformation capture applied to the Capra hircus genome.</title>
        <authorList>
            <person name="Bickhart D.M."/>
            <person name="Koren S."/>
            <person name="Rosen B."/>
            <person name="Hastie A."/>
            <person name="Liachko I."/>
            <person name="Sullivan S.T."/>
            <person name="Burton J."/>
            <person name="Sayre B.L."/>
            <person name="Huson H.J."/>
            <person name="Lee J."/>
            <person name="Lam E."/>
            <person name="Kelley C.M."/>
            <person name="Hutchison J.L."/>
            <person name="Zhou Y."/>
            <person name="Sun J."/>
            <person name="Crisa A."/>
            <person name="Schwartz J.C."/>
            <person name="Hammond J.A."/>
            <person name="Schroeder S.G."/>
            <person name="Liu G.E."/>
            <person name="Dunham M."/>
            <person name="Shendure J."/>
            <person name="Sonstegard T.S."/>
            <person name="Phillippy A.M."/>
            <person name="Van Tassell C.P."/>
            <person name="Smith T.P."/>
        </authorList>
    </citation>
    <scope>NUCLEOTIDE SEQUENCE [LARGE SCALE GENOMIC DNA]</scope>
</reference>
<dbReference type="GO" id="GO:0005198">
    <property type="term" value="F:structural molecule activity"/>
    <property type="evidence" value="ECO:0007669"/>
    <property type="project" value="InterPro"/>
</dbReference>
<dbReference type="GeneTree" id="ENSGT00940000153393"/>
<evidence type="ECO:0000313" key="17">
    <source>
        <dbReference type="Proteomes" id="UP000291000"/>
    </source>
</evidence>
<evidence type="ECO:0000256" key="2">
    <source>
        <dbReference type="ARBA" id="ARBA00004656"/>
    </source>
</evidence>
<organism evidence="16 17">
    <name type="scientific">Capra hircus</name>
    <name type="common">Goat</name>
    <dbReference type="NCBI Taxonomy" id="9925"/>
    <lineage>
        <taxon>Eukaryota</taxon>
        <taxon>Metazoa</taxon>
        <taxon>Chordata</taxon>
        <taxon>Craniata</taxon>
        <taxon>Vertebrata</taxon>
        <taxon>Euteleostomi</taxon>
        <taxon>Mammalia</taxon>
        <taxon>Eutheria</taxon>
        <taxon>Laurasiatheria</taxon>
        <taxon>Artiodactyla</taxon>
        <taxon>Ruminantia</taxon>
        <taxon>Pecora</taxon>
        <taxon>Bovidae</taxon>
        <taxon>Caprinae</taxon>
        <taxon>Capra</taxon>
    </lineage>
</organism>
<dbReference type="Bgee" id="ENSCHIG00000020182">
    <property type="expression patterns" value="Expressed in ovary and 17 other cell types or tissues"/>
</dbReference>
<keyword evidence="11" id="KW-0906">Nuclear pore complex</keyword>
<keyword evidence="6 15" id="KW-0853">WD repeat</keyword>
<dbReference type="InterPro" id="IPR037363">
    <property type="entry name" value="Sec13/Seh1_fam"/>
</dbReference>
<dbReference type="SUPFAM" id="SSF50978">
    <property type="entry name" value="WD40 repeat-like"/>
    <property type="match status" value="1"/>
</dbReference>
<keyword evidence="7" id="KW-0677">Repeat</keyword>
<protein>
    <recommendedName>
        <fullName evidence="4">Protein SEC13 homolog</fullName>
    </recommendedName>
</protein>
<dbReference type="GO" id="GO:0032527">
    <property type="term" value="P:protein exit from endoplasmic reticulum"/>
    <property type="evidence" value="ECO:0007669"/>
    <property type="project" value="TreeGrafter"/>
</dbReference>
<dbReference type="PROSITE" id="PS50082">
    <property type="entry name" value="WD_REPEATS_2"/>
    <property type="match status" value="1"/>
</dbReference>
<evidence type="ECO:0000256" key="15">
    <source>
        <dbReference type="PROSITE-ProRule" id="PRU00221"/>
    </source>
</evidence>
<evidence type="ECO:0000256" key="10">
    <source>
        <dbReference type="ARBA" id="ARBA00023010"/>
    </source>
</evidence>
<evidence type="ECO:0000256" key="4">
    <source>
        <dbReference type="ARBA" id="ARBA00019195"/>
    </source>
</evidence>
<dbReference type="AlphaFoldDB" id="A0A452FCN0"/>
<evidence type="ECO:0000256" key="11">
    <source>
        <dbReference type="ARBA" id="ARBA00023132"/>
    </source>
</evidence>
<evidence type="ECO:0000256" key="13">
    <source>
        <dbReference type="ARBA" id="ARBA00023242"/>
    </source>
</evidence>
<reference evidence="16" key="2">
    <citation type="submission" date="2025-08" db="UniProtKB">
        <authorList>
            <consortium name="Ensembl"/>
        </authorList>
    </citation>
    <scope>IDENTIFICATION</scope>
</reference>
<evidence type="ECO:0000256" key="8">
    <source>
        <dbReference type="ARBA" id="ARBA00022816"/>
    </source>
</evidence>
<feature type="repeat" description="WD" evidence="15">
    <location>
        <begin position="160"/>
        <end position="195"/>
    </location>
</feature>
<dbReference type="SMART" id="SM00320">
    <property type="entry name" value="WD40"/>
    <property type="match status" value="3"/>
</dbReference>
<evidence type="ECO:0000256" key="14">
    <source>
        <dbReference type="ARBA" id="ARBA00045501"/>
    </source>
</evidence>
<comment type="subcellular location">
    <subcellularLocation>
        <location evidence="2">Lysosome membrane</location>
    </subcellularLocation>
    <subcellularLocation>
        <location evidence="1">Nucleus</location>
        <location evidence="1">Nuclear pore complex</location>
    </subcellularLocation>
</comment>
<accession>A0A452FCN0</accession>
<dbReference type="Gene3D" id="2.130.10.10">
    <property type="entry name" value="YVTN repeat-like/Quinoprotein amine dehydrogenase"/>
    <property type="match status" value="1"/>
</dbReference>
<comment type="function">
    <text evidence="14">As a component of the GATOR2 complex, functions as an activator of the amino acid-sensing branch of the mTORC1 signaling pathway. The GATOR2 complex indirectly activates mTORC1 through the inhibition of the GATOR1 subcomplex. GATOR2 probably acts as an E3 ubiquitin-protein ligase toward GATOR1. In the presence of abundant amino acids, the GATOR2 complex mediates ubiquitination of the NPRL2 core component of the GATOR1 complex, leading to GATOR1 inactivation. In the absence of amino acids, GATOR2 is inhibited, activating the GATOR1 complex. Within the GATOR2 complex, SEC13 and SEH1L are required to stabilize the complex.</text>
</comment>
<name>A0A452FCN0_CAPHI</name>
<keyword evidence="9" id="KW-0653">Protein transport</keyword>
<evidence type="ECO:0000256" key="12">
    <source>
        <dbReference type="ARBA" id="ARBA00023228"/>
    </source>
</evidence>
<dbReference type="PANTHER" id="PTHR11024">
    <property type="entry name" value="NUCLEAR PORE COMPLEX PROTEIN SEC13 / SEH1 FAMILY MEMBER"/>
    <property type="match status" value="1"/>
</dbReference>
<dbReference type="GO" id="GO:0090114">
    <property type="term" value="P:COPII-coated vesicle budding"/>
    <property type="evidence" value="ECO:0007669"/>
    <property type="project" value="TreeGrafter"/>
</dbReference>
<dbReference type="STRING" id="9925.ENSCHIP00000022078"/>
<evidence type="ECO:0000256" key="7">
    <source>
        <dbReference type="ARBA" id="ARBA00022737"/>
    </source>
</evidence>
<dbReference type="Pfam" id="PF00400">
    <property type="entry name" value="WD40"/>
    <property type="match status" value="2"/>
</dbReference>
<dbReference type="InterPro" id="IPR015943">
    <property type="entry name" value="WD40/YVTN_repeat-like_dom_sf"/>
</dbReference>
<dbReference type="GO" id="GO:0006606">
    <property type="term" value="P:protein import into nucleus"/>
    <property type="evidence" value="ECO:0007669"/>
    <property type="project" value="TreeGrafter"/>
</dbReference>
<dbReference type="GO" id="GO:0031080">
    <property type="term" value="C:nuclear pore outer ring"/>
    <property type="evidence" value="ECO:0007669"/>
    <property type="project" value="TreeGrafter"/>
</dbReference>
<evidence type="ECO:0000256" key="1">
    <source>
        <dbReference type="ARBA" id="ARBA00004567"/>
    </source>
</evidence>